<sequence>MQLTALFAGLLSLSPLFLSANGCADHLNRRQEESAQAFSAAKFPDIQKILAGNKEFQNTRNATLIQDLVDNGQKPPVMMISCSDSRLPEASVFNSEPGTFFMQRNIANQYKVGDEGVQSAMAYGINVLGVQHLVVLGHYGCGGVAASIATPPKAPISVSSSIVNTWISDIRTIYLTSERAEIVEMRTRNLEIEANGGTVEEPTIREPGFRALVEENVKLGVQRLATSSVYKNLVGDVETRLNTDGTPKSEARRRKRSAQAAETPGQEETATEEEATLKPVFIHGWVHDLETGEVLDLNVSVGPPGFENFVPPSNGEGETPTPSESETPAASSTASEGASETSSSEAASSTSEEAAASSTSAAEGATETPATGETETETETPANVGEGNTSNNTSNGDVKVHGPSSQPARRRSNSRVMRRGD</sequence>
<dbReference type="Proteomes" id="UP000789525">
    <property type="component" value="Unassembled WGS sequence"/>
</dbReference>
<dbReference type="EMBL" id="CAJVPT010039521">
    <property type="protein sequence ID" value="CAG8723038.1"/>
    <property type="molecule type" value="Genomic_DNA"/>
</dbReference>
<name>A0ACA9PWJ1_9GLOM</name>
<evidence type="ECO:0000313" key="1">
    <source>
        <dbReference type="EMBL" id="CAG8723038.1"/>
    </source>
</evidence>
<comment type="caution">
    <text evidence="1">The sequence shown here is derived from an EMBL/GenBank/DDBJ whole genome shotgun (WGS) entry which is preliminary data.</text>
</comment>
<keyword evidence="2" id="KW-1185">Reference proteome</keyword>
<gene>
    <name evidence="1" type="ORF">ACOLOM_LOCUS11224</name>
</gene>
<accession>A0ACA9PWJ1</accession>
<proteinExistence type="predicted"/>
<feature type="non-terminal residue" evidence="1">
    <location>
        <position position="421"/>
    </location>
</feature>
<evidence type="ECO:0000313" key="2">
    <source>
        <dbReference type="Proteomes" id="UP000789525"/>
    </source>
</evidence>
<organism evidence="1 2">
    <name type="scientific">Acaulospora colombiana</name>
    <dbReference type="NCBI Taxonomy" id="27376"/>
    <lineage>
        <taxon>Eukaryota</taxon>
        <taxon>Fungi</taxon>
        <taxon>Fungi incertae sedis</taxon>
        <taxon>Mucoromycota</taxon>
        <taxon>Glomeromycotina</taxon>
        <taxon>Glomeromycetes</taxon>
        <taxon>Diversisporales</taxon>
        <taxon>Acaulosporaceae</taxon>
        <taxon>Acaulospora</taxon>
    </lineage>
</organism>
<reference evidence="1" key="1">
    <citation type="submission" date="2021-06" db="EMBL/GenBank/DDBJ databases">
        <authorList>
            <person name="Kallberg Y."/>
            <person name="Tangrot J."/>
            <person name="Rosling A."/>
        </authorList>
    </citation>
    <scope>NUCLEOTIDE SEQUENCE</scope>
    <source>
        <strain evidence="1">CL356</strain>
    </source>
</reference>
<protein>
    <submittedName>
        <fullName evidence="1">10337_t:CDS:1</fullName>
    </submittedName>
</protein>